<dbReference type="Gene3D" id="1.10.287.950">
    <property type="entry name" value="Methyl-accepting chemotaxis protein"/>
    <property type="match status" value="1"/>
</dbReference>
<keyword evidence="3" id="KW-0807">Transducer</keyword>
<dbReference type="SMART" id="SM00283">
    <property type="entry name" value="MA"/>
    <property type="match status" value="1"/>
</dbReference>
<dbReference type="InterPro" id="IPR004089">
    <property type="entry name" value="MCPsignal_dom"/>
</dbReference>
<reference evidence="5 6" key="1">
    <citation type="submission" date="2019-03" db="EMBL/GenBank/DDBJ databases">
        <title>Genomic Encyclopedia of Type Strains, Phase IV (KMG-IV): sequencing the most valuable type-strain genomes for metagenomic binning, comparative biology and taxonomic classification.</title>
        <authorList>
            <person name="Goeker M."/>
        </authorList>
    </citation>
    <scope>NUCLEOTIDE SEQUENCE [LARGE SCALE GENOMIC DNA]</scope>
    <source>
        <strain evidence="5 6">DSM 4868</strain>
    </source>
</reference>
<keyword evidence="1" id="KW-0145">Chemotaxis</keyword>
<protein>
    <submittedName>
        <fullName evidence="5">Methyl-accepting chemotaxis protein</fullName>
    </submittedName>
</protein>
<dbReference type="AlphaFoldDB" id="A0A4R2K8A1"/>
<dbReference type="InterPro" id="IPR051310">
    <property type="entry name" value="MCP_chemotaxis"/>
</dbReference>
<evidence type="ECO:0000256" key="2">
    <source>
        <dbReference type="ARBA" id="ARBA00029447"/>
    </source>
</evidence>
<evidence type="ECO:0000313" key="5">
    <source>
        <dbReference type="EMBL" id="TCO69593.1"/>
    </source>
</evidence>
<comment type="caution">
    <text evidence="5">The sequence shown here is derived from an EMBL/GenBank/DDBJ whole genome shotgun (WGS) entry which is preliminary data.</text>
</comment>
<dbReference type="PROSITE" id="PS50111">
    <property type="entry name" value="CHEMOTAXIS_TRANSDUC_2"/>
    <property type="match status" value="1"/>
</dbReference>
<dbReference type="PANTHER" id="PTHR43531:SF11">
    <property type="entry name" value="METHYL-ACCEPTING CHEMOTAXIS PROTEIN 3"/>
    <property type="match status" value="1"/>
</dbReference>
<sequence length="471" mass="50172">MERAMPLDPGFDRRENEAYLDALVCTGEVLGRDIVEVAAFLDDLESAAEAQLSHIKAAHEAASSVAAANDRVQGAVDQVAGAVDETMEAVSGSAELLRDTGRRSQSLAAWVQSVDSRMADVVGTLSSVHDSNAEIVSISKQVNILAINAKIEAVRAGDAGRGFAVVAEAINQLSHQTATAADKISRAISGLRETIVTLKTEAGKASGDAGAVLSAATETDQMLGRMTGSVEMTRAAALDIAGRAQEVRAANDSFAPYFHELVGTTRRTAEGVKEARARVDGLVTMGETVVQNSVLAGASHADATLIDFVRQTAAQIGQIFEAAVDSGKIGAGALFDQRYAPIPNTDPQQVMAPYTALTDALLPSVQEPALDLDPRIVFCAAVDRNGYLPTHNRKYSRPQGDDPVWNTANCRNRRIFGDRVGLRAGRSQDPFLIQIYRRDMGGGDFVLMKDLSAPIAVKGRHWGGLRLAYRF</sequence>
<dbReference type="PANTHER" id="PTHR43531">
    <property type="entry name" value="PROTEIN ICFG"/>
    <property type="match status" value="1"/>
</dbReference>
<comment type="similarity">
    <text evidence="2">Belongs to the methyl-accepting chemotaxis (MCP) protein family.</text>
</comment>
<evidence type="ECO:0000256" key="3">
    <source>
        <dbReference type="PROSITE-ProRule" id="PRU00284"/>
    </source>
</evidence>
<dbReference type="GO" id="GO:0006935">
    <property type="term" value="P:chemotaxis"/>
    <property type="evidence" value="ECO:0007669"/>
    <property type="project" value="UniProtKB-KW"/>
</dbReference>
<dbReference type="GO" id="GO:0004888">
    <property type="term" value="F:transmembrane signaling receptor activity"/>
    <property type="evidence" value="ECO:0007669"/>
    <property type="project" value="TreeGrafter"/>
</dbReference>
<dbReference type="OrthoDB" id="2489132at2"/>
<name>A0A4R2K8A1_9RHOB</name>
<dbReference type="Proteomes" id="UP000295142">
    <property type="component" value="Unassembled WGS sequence"/>
</dbReference>
<dbReference type="SUPFAM" id="SSF58104">
    <property type="entry name" value="Methyl-accepting chemotaxis protein (MCP) signaling domain"/>
    <property type="match status" value="1"/>
</dbReference>
<organism evidence="5 6">
    <name type="scientific">Rhodovulum euryhalinum</name>
    <dbReference type="NCBI Taxonomy" id="35805"/>
    <lineage>
        <taxon>Bacteria</taxon>
        <taxon>Pseudomonadati</taxon>
        <taxon>Pseudomonadota</taxon>
        <taxon>Alphaproteobacteria</taxon>
        <taxon>Rhodobacterales</taxon>
        <taxon>Paracoccaceae</taxon>
        <taxon>Rhodovulum</taxon>
    </lineage>
</organism>
<gene>
    <name evidence="5" type="ORF">EV655_11445</name>
</gene>
<evidence type="ECO:0000259" key="4">
    <source>
        <dbReference type="PROSITE" id="PS50111"/>
    </source>
</evidence>
<feature type="domain" description="Methyl-accepting transducer" evidence="4">
    <location>
        <begin position="26"/>
        <end position="262"/>
    </location>
</feature>
<dbReference type="EMBL" id="SLWW01000014">
    <property type="protein sequence ID" value="TCO69593.1"/>
    <property type="molecule type" value="Genomic_DNA"/>
</dbReference>
<proteinExistence type="inferred from homology"/>
<keyword evidence="6" id="KW-1185">Reference proteome</keyword>
<dbReference type="Pfam" id="PF00015">
    <property type="entry name" value="MCPsignal"/>
    <property type="match status" value="1"/>
</dbReference>
<accession>A0A4R2K8A1</accession>
<evidence type="ECO:0000313" key="6">
    <source>
        <dbReference type="Proteomes" id="UP000295142"/>
    </source>
</evidence>
<evidence type="ECO:0000256" key="1">
    <source>
        <dbReference type="ARBA" id="ARBA00022500"/>
    </source>
</evidence>
<dbReference type="GO" id="GO:0007165">
    <property type="term" value="P:signal transduction"/>
    <property type="evidence" value="ECO:0007669"/>
    <property type="project" value="UniProtKB-KW"/>
</dbReference>
<dbReference type="GO" id="GO:0005886">
    <property type="term" value="C:plasma membrane"/>
    <property type="evidence" value="ECO:0007669"/>
    <property type="project" value="TreeGrafter"/>
</dbReference>